<evidence type="ECO:0000313" key="3">
    <source>
        <dbReference type="Proteomes" id="UP000319483"/>
    </source>
</evidence>
<name>A0A556SUK3_9GAMM</name>
<dbReference type="EMBL" id="VMHM01000003">
    <property type="protein sequence ID" value="TSK04808.1"/>
    <property type="molecule type" value="Genomic_DNA"/>
</dbReference>
<organism evidence="2 3">
    <name type="scientific">Gilliamella apicola</name>
    <dbReference type="NCBI Taxonomy" id="1196095"/>
    <lineage>
        <taxon>Bacteria</taxon>
        <taxon>Pseudomonadati</taxon>
        <taxon>Pseudomonadota</taxon>
        <taxon>Gammaproteobacteria</taxon>
        <taxon>Orbales</taxon>
        <taxon>Orbaceae</taxon>
        <taxon>Gilliamella</taxon>
    </lineage>
</organism>
<proteinExistence type="predicted"/>
<dbReference type="InterPro" id="IPR013785">
    <property type="entry name" value="Aldolase_TIM"/>
</dbReference>
<feature type="signal peptide" evidence="1">
    <location>
        <begin position="1"/>
        <end position="26"/>
    </location>
</feature>
<evidence type="ECO:0000313" key="2">
    <source>
        <dbReference type="EMBL" id="TSK04808.1"/>
    </source>
</evidence>
<evidence type="ECO:0000256" key="1">
    <source>
        <dbReference type="SAM" id="SignalP"/>
    </source>
</evidence>
<keyword evidence="1" id="KW-0732">Signal</keyword>
<dbReference type="Proteomes" id="UP000319483">
    <property type="component" value="Unassembled WGS sequence"/>
</dbReference>
<feature type="chain" id="PRO_5021909914" evidence="1">
    <location>
        <begin position="27"/>
        <end position="637"/>
    </location>
</feature>
<gene>
    <name evidence="2" type="ORF">FPQ15_03065</name>
</gene>
<comment type="caution">
    <text evidence="2">The sequence shown here is derived from an EMBL/GenBank/DDBJ whole genome shotgun (WGS) entry which is preliminary data.</text>
</comment>
<sequence length="637" mass="72497">MKKCMKNWITVGILSTLCLPIHSVWAKDYQLSGKNTTIKISDSANQKSITSLDFINAKNSDQIKVNTLFEITLSTGKKLTDKDFQLKTLKQNDNNLTLTYTGHDLNVETLLNLNDDNHFASFELQITPKTKSLSMTAISLMPFHSQAPFVYGSVVSSPIISDTFFIIPENPLTNTVAYEGGVSQKIPQEIPLQANHTLSYKTYIGTFETGQLRRHVNQFINYVRERPYAPYLHYNSWLDIGFFNPYTEKEALLRIDQYGKELVEKRHVKLDGYLFDDGWDNLKGNWGFGSNFPDEFNKLKSASEKYHAALGIWLSPWGGYNKPRDTRVKNASEFGYETMDGKLALSGPKYYANFHKRIIELINQQNISMFKLDGTGNADKVIAGSEFTSDFDAAIHLIKDMRSANPNLYVNLTTGTQATPSWLFYADSIWRGGDDVNYYGPGTKVQQWLTYRDAETYRSIIMKGPLFPLNSLMLHGIVYAKQAKHLQKESDTDFADQVWSYFATGTQLQEMYITPELLSTTNWDTLAKAAIWSRDNQHVLFDTHWIGQDPTKLAVYGWAGWSSDKSIITLRNPSDKQQVYYLDLQNDLELPTNAVQHFQINIDYISKSHADKPAKIDKTAMITLAPFETVIMSLTPQ</sequence>
<protein>
    <submittedName>
        <fullName evidence="2">Enterotoxin</fullName>
    </submittedName>
</protein>
<dbReference type="SUPFAM" id="SSF51445">
    <property type="entry name" value="(Trans)glycosidases"/>
    <property type="match status" value="1"/>
</dbReference>
<dbReference type="AlphaFoldDB" id="A0A556SUK3"/>
<accession>A0A556SUK3</accession>
<dbReference type="Gene3D" id="3.20.20.70">
    <property type="entry name" value="Aldolase class I"/>
    <property type="match status" value="1"/>
</dbReference>
<reference evidence="2 3" key="1">
    <citation type="submission" date="2019-07" db="EMBL/GenBank/DDBJ databases">
        <title>Gilliamella genomes.</title>
        <authorList>
            <person name="Zheng H."/>
        </authorList>
    </citation>
    <scope>NUCLEOTIDE SEQUENCE [LARGE SCALE GENOMIC DNA]</scope>
    <source>
        <strain evidence="2 3">W8127</strain>
    </source>
</reference>
<dbReference type="InterPro" id="IPR017853">
    <property type="entry name" value="GH"/>
</dbReference>